<dbReference type="AlphaFoldDB" id="A0A9P9E6G9"/>
<dbReference type="OrthoDB" id="3921198at2759"/>
<dbReference type="EMBL" id="JAGMUV010000016">
    <property type="protein sequence ID" value="KAH7132795.1"/>
    <property type="molecule type" value="Genomic_DNA"/>
</dbReference>
<protein>
    <submittedName>
        <fullName evidence="1">Uncharacterized protein</fullName>
    </submittedName>
</protein>
<gene>
    <name evidence="1" type="ORF">EDB81DRAFT_887917</name>
</gene>
<name>A0A9P9E6G9_9HYPO</name>
<sequence length="304" mass="34898">MNLKNDLQTSIRRVLSTPNRGRYTSVQALLLFWQDDNETSKAQSAIRELANVFDKYYHYSFQIQAIPSSQNHKSSWIWLSRKLNDFIKDGGHRDVLKIVYYAGDTYLDGSRQMVLTSSRDYDRPSTIRWGGIQQFLEKGYADTLIIMDSAYYPTEKMVRQQGVLELIATSASDERFCSLDRYAFTRALAEHLRTRATCLSPLSAVELHSHLAHYPRIVQEKNPEKEVITSYPFPLYMMMSGNSMIPSIFLSPLDQGSPMINRFSIVSNPQLDLSIHLADGKVDVDSWIEWLRQAPKGIKEVKVS</sequence>
<evidence type="ECO:0000313" key="2">
    <source>
        <dbReference type="Proteomes" id="UP000738349"/>
    </source>
</evidence>
<evidence type="ECO:0000313" key="1">
    <source>
        <dbReference type="EMBL" id="KAH7132795.1"/>
    </source>
</evidence>
<accession>A0A9P9E6G9</accession>
<organism evidence="1 2">
    <name type="scientific">Dactylonectria macrodidyma</name>
    <dbReference type="NCBI Taxonomy" id="307937"/>
    <lineage>
        <taxon>Eukaryota</taxon>
        <taxon>Fungi</taxon>
        <taxon>Dikarya</taxon>
        <taxon>Ascomycota</taxon>
        <taxon>Pezizomycotina</taxon>
        <taxon>Sordariomycetes</taxon>
        <taxon>Hypocreomycetidae</taxon>
        <taxon>Hypocreales</taxon>
        <taxon>Nectriaceae</taxon>
        <taxon>Dactylonectria</taxon>
    </lineage>
</organism>
<proteinExistence type="predicted"/>
<keyword evidence="2" id="KW-1185">Reference proteome</keyword>
<dbReference type="Proteomes" id="UP000738349">
    <property type="component" value="Unassembled WGS sequence"/>
</dbReference>
<reference evidence="1" key="1">
    <citation type="journal article" date="2021" name="Nat. Commun.">
        <title>Genetic determinants of endophytism in the Arabidopsis root mycobiome.</title>
        <authorList>
            <person name="Mesny F."/>
            <person name="Miyauchi S."/>
            <person name="Thiergart T."/>
            <person name="Pickel B."/>
            <person name="Atanasova L."/>
            <person name="Karlsson M."/>
            <person name="Huettel B."/>
            <person name="Barry K.W."/>
            <person name="Haridas S."/>
            <person name="Chen C."/>
            <person name="Bauer D."/>
            <person name="Andreopoulos W."/>
            <person name="Pangilinan J."/>
            <person name="LaButti K."/>
            <person name="Riley R."/>
            <person name="Lipzen A."/>
            <person name="Clum A."/>
            <person name="Drula E."/>
            <person name="Henrissat B."/>
            <person name="Kohler A."/>
            <person name="Grigoriev I.V."/>
            <person name="Martin F.M."/>
            <person name="Hacquard S."/>
        </authorList>
    </citation>
    <scope>NUCLEOTIDE SEQUENCE</scope>
    <source>
        <strain evidence="1">MPI-CAGE-AT-0147</strain>
    </source>
</reference>
<comment type="caution">
    <text evidence="1">The sequence shown here is derived from an EMBL/GenBank/DDBJ whole genome shotgun (WGS) entry which is preliminary data.</text>
</comment>